<keyword evidence="4" id="KW-1185">Reference proteome</keyword>
<protein>
    <recommendedName>
        <fullName evidence="2">GH29D-like beta-sandwich domain-containing protein</fullName>
    </recommendedName>
</protein>
<keyword evidence="1" id="KW-0472">Membrane</keyword>
<accession>A0A3A9AUJ6</accession>
<evidence type="ECO:0000313" key="3">
    <source>
        <dbReference type="EMBL" id="RKI90035.1"/>
    </source>
</evidence>
<organism evidence="3 4">
    <name type="scientific">Parablautia intestinalis</name>
    <dbReference type="NCBI Taxonomy" id="2320100"/>
    <lineage>
        <taxon>Bacteria</taxon>
        <taxon>Bacillati</taxon>
        <taxon>Bacillota</taxon>
        <taxon>Clostridia</taxon>
        <taxon>Lachnospirales</taxon>
        <taxon>Lachnospiraceae</taxon>
        <taxon>Parablautia</taxon>
    </lineage>
</organism>
<feature type="domain" description="GH29D-like beta-sandwich" evidence="2">
    <location>
        <begin position="322"/>
        <end position="387"/>
    </location>
</feature>
<dbReference type="EMBL" id="RAYQ01000017">
    <property type="protein sequence ID" value="RKI90035.1"/>
    <property type="molecule type" value="Genomic_DNA"/>
</dbReference>
<evidence type="ECO:0000256" key="1">
    <source>
        <dbReference type="SAM" id="Phobius"/>
    </source>
</evidence>
<proteinExistence type="predicted"/>
<dbReference type="RefSeq" id="WP_120471246.1">
    <property type="nucleotide sequence ID" value="NZ_CATAJS010000123.1"/>
</dbReference>
<dbReference type="InterPro" id="IPR011990">
    <property type="entry name" value="TPR-like_helical_dom_sf"/>
</dbReference>
<gene>
    <name evidence="3" type="ORF">D7V94_15530</name>
</gene>
<dbReference type="AlphaFoldDB" id="A0A3A9AUJ6"/>
<dbReference type="OrthoDB" id="9802197at2"/>
<evidence type="ECO:0000259" key="2">
    <source>
        <dbReference type="Pfam" id="PF13290"/>
    </source>
</evidence>
<sequence>MKCYNCGCEMAEGHLYCEKCGAEIQMVPDFEPEIENSITETLSTVAEEIEGTASDKEINNTQNDSGDKGSREFQKNKLYEFFLKKEQRRGWLIIKLTSFAVVILAAAFVTVSLYHRFSATYQIGQAREYAGRGEYERAVTFLEQARILEGDAFEIVLLEATYYYKMGEKQKAADLLIKSIRNKHLTYEEEERAYENIIAIYDEEKRYEDIASLLSACGNEEIVNHFQKYMAFSPEFGYASGDYDEVILLTMSANTAGKIYYTTDGSNPDEKSEVYTAPLFLESGEYQIAAMFVNDYGIKSDIVRNWYMINLTVPDAPEVFLASGDYDIPTMIEVGTNETGTVYYTTDGSDPGKDSLQYTGPVAMPLGKSNFKFVTISPEGVSSEIVSRSFDFTLKTDVTVGKAIDNVVKALYDRKVLTDLQGHSTEIKGKYVFQYDTIVEIADLGYYYVLNEYIDGDNGVRTKTDRLYAVEVYTGAPNRLTYDENGQMGLISLRNQVN</sequence>
<dbReference type="Pfam" id="PF13290">
    <property type="entry name" value="CHB_HEX_C_1"/>
    <property type="match status" value="1"/>
</dbReference>
<comment type="caution">
    <text evidence="3">The sequence shown here is derived from an EMBL/GenBank/DDBJ whole genome shotgun (WGS) entry which is preliminary data.</text>
</comment>
<name>A0A3A9AUJ6_9FIRM</name>
<dbReference type="Pfam" id="PF13287">
    <property type="entry name" value="Fn3_assoc"/>
    <property type="match status" value="1"/>
</dbReference>
<dbReference type="InterPro" id="IPR059177">
    <property type="entry name" value="GH29D-like_dom"/>
</dbReference>
<dbReference type="InterPro" id="IPR026876">
    <property type="entry name" value="Fn3_assoc_repeat"/>
</dbReference>
<reference evidence="3 4" key="1">
    <citation type="submission" date="2018-09" db="EMBL/GenBank/DDBJ databases">
        <title>Murine metabolic-syndrome-specific gut microbial biobank.</title>
        <authorList>
            <person name="Liu C."/>
        </authorList>
    </citation>
    <scope>NUCLEOTIDE SEQUENCE [LARGE SCALE GENOMIC DNA]</scope>
    <source>
        <strain evidence="3 4">0.1xD8-82</strain>
    </source>
</reference>
<dbReference type="Proteomes" id="UP000280696">
    <property type="component" value="Unassembled WGS sequence"/>
</dbReference>
<keyword evidence="1" id="KW-1133">Transmembrane helix</keyword>
<feature type="transmembrane region" description="Helical" evidence="1">
    <location>
        <begin position="92"/>
        <end position="114"/>
    </location>
</feature>
<keyword evidence="1" id="KW-0812">Transmembrane</keyword>
<dbReference type="SUPFAM" id="SSF48452">
    <property type="entry name" value="TPR-like"/>
    <property type="match status" value="1"/>
</dbReference>
<dbReference type="Gene3D" id="1.25.40.10">
    <property type="entry name" value="Tetratricopeptide repeat domain"/>
    <property type="match status" value="1"/>
</dbReference>
<evidence type="ECO:0000313" key="4">
    <source>
        <dbReference type="Proteomes" id="UP000280696"/>
    </source>
</evidence>